<reference evidence="4 5" key="1">
    <citation type="submission" date="2016-05" db="EMBL/GenBank/DDBJ databases">
        <authorList>
            <person name="Naeem Raeece"/>
        </authorList>
    </citation>
    <scope>NUCLEOTIDE SEQUENCE [LARGE SCALE GENOMIC DNA]</scope>
</reference>
<dbReference type="Proteomes" id="UP000078546">
    <property type="component" value="Unassembled WGS sequence"/>
</dbReference>
<dbReference type="EMBL" id="FLQU01000987">
    <property type="protein sequence ID" value="SBS90785.1"/>
    <property type="molecule type" value="Genomic_DNA"/>
</dbReference>
<evidence type="ECO:0000313" key="5">
    <source>
        <dbReference type="Proteomes" id="UP000078560"/>
    </source>
</evidence>
<evidence type="ECO:0000256" key="1">
    <source>
        <dbReference type="SAM" id="Phobius"/>
    </source>
</evidence>
<protein>
    <submittedName>
        <fullName evidence="2">PIR Superfamily Protein</fullName>
    </submittedName>
</protein>
<organism evidence="2 5">
    <name type="scientific">Plasmodium ovale curtisi</name>
    <dbReference type="NCBI Taxonomy" id="864141"/>
    <lineage>
        <taxon>Eukaryota</taxon>
        <taxon>Sar</taxon>
        <taxon>Alveolata</taxon>
        <taxon>Apicomplexa</taxon>
        <taxon>Aconoidasida</taxon>
        <taxon>Haemosporida</taxon>
        <taxon>Plasmodiidae</taxon>
        <taxon>Plasmodium</taxon>
        <taxon>Plasmodium (Plasmodium)</taxon>
    </lineage>
</organism>
<evidence type="ECO:0000313" key="3">
    <source>
        <dbReference type="EMBL" id="SBT02240.1"/>
    </source>
</evidence>
<proteinExistence type="predicted"/>
<name>A0A1A8WFE4_PLAOA</name>
<keyword evidence="1" id="KW-0472">Membrane</keyword>
<evidence type="ECO:0000313" key="2">
    <source>
        <dbReference type="EMBL" id="SBS90785.1"/>
    </source>
</evidence>
<feature type="transmembrane region" description="Helical" evidence="1">
    <location>
        <begin position="248"/>
        <end position="269"/>
    </location>
</feature>
<dbReference type="AlphaFoldDB" id="A0A1A8WFE4"/>
<dbReference type="EMBL" id="FLQV01003212">
    <property type="protein sequence ID" value="SBT02240.1"/>
    <property type="molecule type" value="Genomic_DNA"/>
</dbReference>
<keyword evidence="1" id="KW-1133">Transmembrane helix</keyword>
<accession>A0A1A8WFE4</accession>
<dbReference type="InterPro" id="IPR008780">
    <property type="entry name" value="Plasmodium_Vir"/>
</dbReference>
<dbReference type="Pfam" id="PF05795">
    <property type="entry name" value="Plasmodium_Vir"/>
    <property type="match status" value="1"/>
</dbReference>
<evidence type="ECO:0000313" key="4">
    <source>
        <dbReference type="Proteomes" id="UP000078546"/>
    </source>
</evidence>
<dbReference type="Proteomes" id="UP000078560">
    <property type="component" value="Unassembled WGS sequence"/>
</dbReference>
<keyword evidence="1" id="KW-0812">Transmembrane</keyword>
<reference evidence="2" key="2">
    <citation type="submission" date="2016-05" db="EMBL/GenBank/DDBJ databases">
        <authorList>
            <person name="Lavstsen T."/>
            <person name="Jespersen J.S."/>
        </authorList>
    </citation>
    <scope>NUCLEOTIDE SEQUENCE [LARGE SCALE GENOMIC DNA]</scope>
</reference>
<dbReference type="VEuPathDB" id="PlasmoDB:PocGH01_00223700"/>
<sequence>MAHSLGKEYYNNVSFFHKYITSFDSVTSKIVYSGKPLCNEVSNKINAGSDFVTPCYKFLKYIDHIKDTPTEPNVTESCQYLNYMLIDEIIRIKKSHIEQEKYKEFLETYKTHFPDMNTCINHMKYIDNRIFEDVKKIFELYNNFHKFLTVGKSSKDCKDLDKCIQLYMSYQNCRVDRSNKEFCKAIEKFRNYYYGYITNTATVCSDRDIYLPSFEMLQEGLIGSEEVEESSFHDGGNHTISPMLEDSYTITLIAFSIIFLISLISYILYKFTPFGSWIRPITVEMKWMLRKIKGENEELDLRSAEINQNISNNKIQNIAYYSRQNE</sequence>
<gene>
    <name evidence="3" type="ORF">POVCU1_074650</name>
    <name evidence="2" type="ORF">POVCU2_0063560</name>
</gene>